<comment type="caution">
    <text evidence="1">The sequence shown here is derived from an EMBL/GenBank/DDBJ whole genome shotgun (WGS) entry which is preliminary data.</text>
</comment>
<reference evidence="1" key="1">
    <citation type="submission" date="2021-02" db="EMBL/GenBank/DDBJ databases">
        <title>Draft genome sequence of Microbispora sp. RL4-1S isolated from rice leaves in Thailand.</title>
        <authorList>
            <person name="Muangham S."/>
            <person name="Duangmal K."/>
        </authorList>
    </citation>
    <scope>NUCLEOTIDE SEQUENCE</scope>
    <source>
        <strain evidence="1">RL4-1S</strain>
    </source>
</reference>
<dbReference type="Proteomes" id="UP000674234">
    <property type="component" value="Unassembled WGS sequence"/>
</dbReference>
<keyword evidence="2" id="KW-1185">Reference proteome</keyword>
<gene>
    <name evidence="1" type="ORF">JOL79_03085</name>
</gene>
<accession>A0A940WKG7</accession>
<evidence type="ECO:0000313" key="2">
    <source>
        <dbReference type="Proteomes" id="UP000674234"/>
    </source>
</evidence>
<sequence>MADDIRVSIAIMHHPARAAIVGDLVRACAPLAARVVPDPEPDGIRSPLRTAKRAWAAVGEDATHHLVLQDDAETCTGFAGQLLRAVAERPAHAVALYSDWNSPQNSYLIRRAAAVGAAWAPLSPADWAPAVGFLLPAGAARELAAFLAPIPDEVVDDDEMMALFCRERGIPMVATVPHLVEKRRVPTLTGHHAPYHATVFAGGRPPGPGHWARHPRTDAALAAGFHGRGPREFVVEIRDSLCFLRLTRPGTGEPPGHEFGWYWHDWCALVGADPSQVIDEAREHAAGLPGRLADEVWAAGFLLGHDVAGIGPDGGSDWLRGALATWVESGLRPADLAALGTGGRDVLVDVCVTAVARGRARAEAERRLPHGRVAVG</sequence>
<dbReference type="RefSeq" id="WP_210154039.1">
    <property type="nucleotide sequence ID" value="NZ_JAFCNB010000001.1"/>
</dbReference>
<evidence type="ECO:0000313" key="1">
    <source>
        <dbReference type="EMBL" id="MBP2702786.1"/>
    </source>
</evidence>
<protein>
    <submittedName>
        <fullName evidence="1">Uncharacterized protein</fullName>
    </submittedName>
</protein>
<name>A0A940WKG7_9ACTN</name>
<proteinExistence type="predicted"/>
<organism evidence="1 2">
    <name type="scientific">Microbispora oryzae</name>
    <dbReference type="NCBI Taxonomy" id="2806554"/>
    <lineage>
        <taxon>Bacteria</taxon>
        <taxon>Bacillati</taxon>
        <taxon>Actinomycetota</taxon>
        <taxon>Actinomycetes</taxon>
        <taxon>Streptosporangiales</taxon>
        <taxon>Streptosporangiaceae</taxon>
        <taxon>Microbispora</taxon>
    </lineage>
</organism>
<dbReference type="EMBL" id="JAFCNB010000001">
    <property type="protein sequence ID" value="MBP2702786.1"/>
    <property type="molecule type" value="Genomic_DNA"/>
</dbReference>
<dbReference type="AlphaFoldDB" id="A0A940WKG7"/>